<dbReference type="PANTHER" id="PTHR43289:SF6">
    <property type="entry name" value="SERINE_THREONINE-PROTEIN KINASE NEKL-3"/>
    <property type="match status" value="1"/>
</dbReference>
<evidence type="ECO:0000313" key="10">
    <source>
        <dbReference type="Proteomes" id="UP000540989"/>
    </source>
</evidence>
<keyword evidence="7" id="KW-1133">Transmembrane helix</keyword>
<keyword evidence="2 5" id="KW-0547">Nucleotide-binding</keyword>
<dbReference type="AlphaFoldDB" id="A0A7W7ZCM9"/>
<dbReference type="RefSeq" id="WP_184215924.1">
    <property type="nucleotide sequence ID" value="NZ_JACHIP010000002.1"/>
</dbReference>
<dbReference type="SUPFAM" id="SSF56112">
    <property type="entry name" value="Protein kinase-like (PK-like)"/>
    <property type="match status" value="1"/>
</dbReference>
<dbReference type="GO" id="GO:0004674">
    <property type="term" value="F:protein serine/threonine kinase activity"/>
    <property type="evidence" value="ECO:0007669"/>
    <property type="project" value="TreeGrafter"/>
</dbReference>
<dbReference type="InterPro" id="IPR008271">
    <property type="entry name" value="Ser/Thr_kinase_AS"/>
</dbReference>
<evidence type="ECO:0000256" key="7">
    <source>
        <dbReference type="SAM" id="Phobius"/>
    </source>
</evidence>
<reference evidence="9 10" key="1">
    <citation type="submission" date="2020-08" db="EMBL/GenBank/DDBJ databases">
        <title>Genomic Encyclopedia of Type Strains, Phase IV (KMG-V): Genome sequencing to study the core and pangenomes of soil and plant-associated prokaryotes.</title>
        <authorList>
            <person name="Whitman W."/>
        </authorList>
    </citation>
    <scope>NUCLEOTIDE SEQUENCE [LARGE SCALE GENOMIC DNA]</scope>
    <source>
        <strain evidence="9 10">M8UP14</strain>
    </source>
</reference>
<comment type="caution">
    <text evidence="9">The sequence shown here is derived from an EMBL/GenBank/DDBJ whole genome shotgun (WGS) entry which is preliminary data.</text>
</comment>
<gene>
    <name evidence="9" type="ORF">HDF16_001983</name>
</gene>
<keyword evidence="7" id="KW-0472">Membrane</keyword>
<dbReference type="Proteomes" id="UP000540989">
    <property type="component" value="Unassembled WGS sequence"/>
</dbReference>
<name>A0A7W7ZCM9_9BACT</name>
<evidence type="ECO:0000256" key="2">
    <source>
        <dbReference type="ARBA" id="ARBA00022741"/>
    </source>
</evidence>
<evidence type="ECO:0000313" key="9">
    <source>
        <dbReference type="EMBL" id="MBB5057298.1"/>
    </source>
</evidence>
<evidence type="ECO:0000256" key="5">
    <source>
        <dbReference type="PROSITE-ProRule" id="PRU10141"/>
    </source>
</evidence>
<evidence type="ECO:0000256" key="6">
    <source>
        <dbReference type="SAM" id="MobiDB-lite"/>
    </source>
</evidence>
<dbReference type="Gene3D" id="1.10.510.10">
    <property type="entry name" value="Transferase(Phosphotransferase) domain 1"/>
    <property type="match status" value="1"/>
</dbReference>
<dbReference type="InterPro" id="IPR000719">
    <property type="entry name" value="Prot_kinase_dom"/>
</dbReference>
<dbReference type="CDD" id="cd14014">
    <property type="entry name" value="STKc_PknB_like"/>
    <property type="match status" value="1"/>
</dbReference>
<dbReference type="Pfam" id="PF20712">
    <property type="entry name" value="CyanoTRADDas_TM"/>
    <property type="match status" value="1"/>
</dbReference>
<keyword evidence="3 9" id="KW-0418">Kinase</keyword>
<sequence length="507" mass="55261">MDLDRYKTIELIGEGGMSTVYRGEDVRIGRPVAIKLLKASDAGNNLDLGARFLREATITGQLQHPSIVTLFDFGTTAENQAYIVMEFVDGKSLRHHQGKLTTLQLGKILRGTALGLDYAHTRGVIHRDVKPSNIILAQDGNPKILDFGIAVIQQTSGSRMTQTGVVIGTPAYLSPEQISGGAITPAVDQFALAVVAFELLTGKAPFAGETFVETMSAIMVQQPIDPLSLNPKLGPGCTTVLHKALSKKPSERFATCSEFVEALLKVLGHGPKALPFLAGAPPRTLGPSEGGTVVPRSAQREDLPNTVMTRLNLPMTVGLSVMGQGSTPTGYSFTQVVGTTGPFFGSGEAHFLQIKKKLDFYQEQLHKEYEALLQQMRTTYLLWLVAVSMAFLVLLSGIILFLLHQTTGGAITTASSAMLYFLQRVFQRREDEYRQAAEAKRSTVEYGNQWALVIQTIQGMEDPKERVTREGRLVEALIDHLSRSKSSAPERRVRRGSAAKPNRSAEP</sequence>
<dbReference type="Pfam" id="PF00069">
    <property type="entry name" value="Pkinase"/>
    <property type="match status" value="1"/>
</dbReference>
<evidence type="ECO:0000259" key="8">
    <source>
        <dbReference type="PROSITE" id="PS50011"/>
    </source>
</evidence>
<dbReference type="PROSITE" id="PS00107">
    <property type="entry name" value="PROTEIN_KINASE_ATP"/>
    <property type="match status" value="1"/>
</dbReference>
<dbReference type="PROSITE" id="PS50011">
    <property type="entry name" value="PROTEIN_KINASE_DOM"/>
    <property type="match status" value="1"/>
</dbReference>
<proteinExistence type="predicted"/>
<evidence type="ECO:0000256" key="4">
    <source>
        <dbReference type="ARBA" id="ARBA00022840"/>
    </source>
</evidence>
<evidence type="ECO:0000256" key="1">
    <source>
        <dbReference type="ARBA" id="ARBA00022679"/>
    </source>
</evidence>
<feature type="binding site" evidence="5">
    <location>
        <position position="35"/>
    </location>
    <ligand>
        <name>ATP</name>
        <dbReference type="ChEBI" id="CHEBI:30616"/>
    </ligand>
</feature>
<dbReference type="PANTHER" id="PTHR43289">
    <property type="entry name" value="MITOGEN-ACTIVATED PROTEIN KINASE KINASE KINASE 20-RELATED"/>
    <property type="match status" value="1"/>
</dbReference>
<evidence type="ECO:0000256" key="3">
    <source>
        <dbReference type="ARBA" id="ARBA00022777"/>
    </source>
</evidence>
<dbReference type="SMART" id="SM00220">
    <property type="entry name" value="S_TKc"/>
    <property type="match status" value="1"/>
</dbReference>
<accession>A0A7W7ZCM9</accession>
<feature type="domain" description="Protein kinase" evidence="8">
    <location>
        <begin position="6"/>
        <end position="264"/>
    </location>
</feature>
<dbReference type="EMBL" id="JACHIP010000002">
    <property type="protein sequence ID" value="MBB5057298.1"/>
    <property type="molecule type" value="Genomic_DNA"/>
</dbReference>
<keyword evidence="1" id="KW-0808">Transferase</keyword>
<dbReference type="PROSITE" id="PS00108">
    <property type="entry name" value="PROTEIN_KINASE_ST"/>
    <property type="match status" value="1"/>
</dbReference>
<dbReference type="Gene3D" id="3.30.200.20">
    <property type="entry name" value="Phosphorylase Kinase, domain 1"/>
    <property type="match status" value="1"/>
</dbReference>
<protein>
    <submittedName>
        <fullName evidence="9">Putative Ser/Thr protein kinase</fullName>
    </submittedName>
</protein>
<keyword evidence="4 5" id="KW-0067">ATP-binding</keyword>
<dbReference type="InterPro" id="IPR011009">
    <property type="entry name" value="Kinase-like_dom_sf"/>
</dbReference>
<dbReference type="GO" id="GO:0005524">
    <property type="term" value="F:ATP binding"/>
    <property type="evidence" value="ECO:0007669"/>
    <property type="project" value="UniProtKB-UniRule"/>
</dbReference>
<feature type="transmembrane region" description="Helical" evidence="7">
    <location>
        <begin position="380"/>
        <end position="403"/>
    </location>
</feature>
<keyword evidence="7" id="KW-0812">Transmembrane</keyword>
<feature type="region of interest" description="Disordered" evidence="6">
    <location>
        <begin position="483"/>
        <end position="507"/>
    </location>
</feature>
<dbReference type="InterPro" id="IPR017441">
    <property type="entry name" value="Protein_kinase_ATP_BS"/>
</dbReference>
<organism evidence="9 10">
    <name type="scientific">Granulicella aggregans</name>
    <dbReference type="NCBI Taxonomy" id="474949"/>
    <lineage>
        <taxon>Bacteria</taxon>
        <taxon>Pseudomonadati</taxon>
        <taxon>Acidobacteriota</taxon>
        <taxon>Terriglobia</taxon>
        <taxon>Terriglobales</taxon>
        <taxon>Acidobacteriaceae</taxon>
        <taxon>Granulicella</taxon>
    </lineage>
</organism>
<dbReference type="InterPro" id="IPR048567">
    <property type="entry name" value="CyanoTRADDas_TM"/>
</dbReference>
<keyword evidence="10" id="KW-1185">Reference proteome</keyword>